<keyword evidence="4" id="KW-0804">Transcription</keyword>
<dbReference type="Pfam" id="PF12833">
    <property type="entry name" value="HTH_18"/>
    <property type="match status" value="1"/>
</dbReference>
<evidence type="ECO:0000256" key="4">
    <source>
        <dbReference type="ARBA" id="ARBA00023163"/>
    </source>
</evidence>
<gene>
    <name evidence="9" type="ORF">IAB51_13060</name>
</gene>
<dbReference type="GO" id="GO:0000160">
    <property type="term" value="P:phosphorelay signal transduction system"/>
    <property type="evidence" value="ECO:0007669"/>
    <property type="project" value="InterPro"/>
</dbReference>
<dbReference type="PROSITE" id="PS50110">
    <property type="entry name" value="RESPONSE_REGULATORY"/>
    <property type="match status" value="1"/>
</dbReference>
<dbReference type="PANTHER" id="PTHR43280">
    <property type="entry name" value="ARAC-FAMILY TRANSCRIPTIONAL REGULATOR"/>
    <property type="match status" value="1"/>
</dbReference>
<dbReference type="InterPro" id="IPR011006">
    <property type="entry name" value="CheY-like_superfamily"/>
</dbReference>
<reference evidence="9" key="1">
    <citation type="submission" date="2020-10" db="EMBL/GenBank/DDBJ databases">
        <authorList>
            <person name="Gilroy R."/>
        </authorList>
    </citation>
    <scope>NUCLEOTIDE SEQUENCE</scope>
    <source>
        <strain evidence="9">CHK199-13235</strain>
    </source>
</reference>
<name>A0A9D1K0V3_9FIRM</name>
<dbReference type="InterPro" id="IPR018060">
    <property type="entry name" value="HTH_AraC"/>
</dbReference>
<dbReference type="InterPro" id="IPR001789">
    <property type="entry name" value="Sig_transdc_resp-reg_receiver"/>
</dbReference>
<evidence type="ECO:0000313" key="10">
    <source>
        <dbReference type="Proteomes" id="UP000824002"/>
    </source>
</evidence>
<dbReference type="GO" id="GO:0043565">
    <property type="term" value="F:sequence-specific DNA binding"/>
    <property type="evidence" value="ECO:0007669"/>
    <property type="project" value="InterPro"/>
</dbReference>
<evidence type="ECO:0000256" key="5">
    <source>
        <dbReference type="ARBA" id="ARBA00024867"/>
    </source>
</evidence>
<keyword evidence="3" id="KW-0238">DNA-binding</keyword>
<evidence type="ECO:0000256" key="3">
    <source>
        <dbReference type="ARBA" id="ARBA00023125"/>
    </source>
</evidence>
<dbReference type="PANTHER" id="PTHR43280:SF28">
    <property type="entry name" value="HTH-TYPE TRANSCRIPTIONAL ACTIVATOR RHAS"/>
    <property type="match status" value="1"/>
</dbReference>
<dbReference type="InterPro" id="IPR018062">
    <property type="entry name" value="HTH_AraC-typ_CS"/>
</dbReference>
<dbReference type="PROSITE" id="PS00041">
    <property type="entry name" value="HTH_ARAC_FAMILY_1"/>
    <property type="match status" value="1"/>
</dbReference>
<keyword evidence="2" id="KW-0805">Transcription regulation</keyword>
<dbReference type="SUPFAM" id="SSF46689">
    <property type="entry name" value="Homeodomain-like"/>
    <property type="match status" value="1"/>
</dbReference>
<dbReference type="Gene3D" id="3.40.50.2300">
    <property type="match status" value="1"/>
</dbReference>
<evidence type="ECO:0000259" key="7">
    <source>
        <dbReference type="PROSITE" id="PS01124"/>
    </source>
</evidence>
<evidence type="ECO:0000259" key="8">
    <source>
        <dbReference type="PROSITE" id="PS50110"/>
    </source>
</evidence>
<dbReference type="SMART" id="SM00342">
    <property type="entry name" value="HTH_ARAC"/>
    <property type="match status" value="1"/>
</dbReference>
<evidence type="ECO:0000256" key="1">
    <source>
        <dbReference type="ARBA" id="ARBA00018672"/>
    </source>
</evidence>
<dbReference type="Proteomes" id="UP000824002">
    <property type="component" value="Unassembled WGS sequence"/>
</dbReference>
<dbReference type="Pfam" id="PF00072">
    <property type="entry name" value="Response_reg"/>
    <property type="match status" value="1"/>
</dbReference>
<accession>A0A9D1K0V3</accession>
<proteinExistence type="predicted"/>
<feature type="modified residue" description="4-aspartylphosphate" evidence="6">
    <location>
        <position position="55"/>
    </location>
</feature>
<organism evidence="9 10">
    <name type="scientific">Candidatus Merdivicinus excrementipullorum</name>
    <dbReference type="NCBI Taxonomy" id="2840867"/>
    <lineage>
        <taxon>Bacteria</taxon>
        <taxon>Bacillati</taxon>
        <taxon>Bacillota</taxon>
        <taxon>Clostridia</taxon>
        <taxon>Eubacteriales</taxon>
        <taxon>Oscillospiraceae</taxon>
        <taxon>Oscillospiraceae incertae sedis</taxon>
        <taxon>Candidatus Merdivicinus</taxon>
    </lineage>
</organism>
<evidence type="ECO:0000256" key="6">
    <source>
        <dbReference type="PROSITE-ProRule" id="PRU00169"/>
    </source>
</evidence>
<dbReference type="SMART" id="SM00448">
    <property type="entry name" value="REC"/>
    <property type="match status" value="1"/>
</dbReference>
<comment type="function">
    <text evidence="5">May play the central regulatory role in sporulation. It may be an element of the effector pathway responsible for the activation of sporulation genes in response to nutritional stress. Spo0A may act in concert with spo0H (a sigma factor) to control the expression of some genes that are critical to the sporulation process.</text>
</comment>
<feature type="domain" description="HTH araC/xylS-type" evidence="7">
    <location>
        <begin position="409"/>
        <end position="507"/>
    </location>
</feature>
<dbReference type="Gene3D" id="1.10.10.60">
    <property type="entry name" value="Homeodomain-like"/>
    <property type="match status" value="2"/>
</dbReference>
<protein>
    <recommendedName>
        <fullName evidence="1">Stage 0 sporulation protein A homolog</fullName>
    </recommendedName>
</protein>
<feature type="domain" description="Response regulatory" evidence="8">
    <location>
        <begin position="3"/>
        <end position="120"/>
    </location>
</feature>
<evidence type="ECO:0000313" key="9">
    <source>
        <dbReference type="EMBL" id="HIS77706.1"/>
    </source>
</evidence>
<dbReference type="CDD" id="cd17536">
    <property type="entry name" value="REC_YesN-like"/>
    <property type="match status" value="1"/>
</dbReference>
<dbReference type="EMBL" id="DVJP01000084">
    <property type="protein sequence ID" value="HIS77706.1"/>
    <property type="molecule type" value="Genomic_DNA"/>
</dbReference>
<dbReference type="SUPFAM" id="SSF52172">
    <property type="entry name" value="CheY-like"/>
    <property type="match status" value="1"/>
</dbReference>
<reference evidence="9" key="2">
    <citation type="journal article" date="2021" name="PeerJ">
        <title>Extensive microbial diversity within the chicken gut microbiome revealed by metagenomics and culture.</title>
        <authorList>
            <person name="Gilroy R."/>
            <person name="Ravi A."/>
            <person name="Getino M."/>
            <person name="Pursley I."/>
            <person name="Horton D.L."/>
            <person name="Alikhan N.F."/>
            <person name="Baker D."/>
            <person name="Gharbi K."/>
            <person name="Hall N."/>
            <person name="Watson M."/>
            <person name="Adriaenssens E.M."/>
            <person name="Foster-Nyarko E."/>
            <person name="Jarju S."/>
            <person name="Secka A."/>
            <person name="Antonio M."/>
            <person name="Oren A."/>
            <person name="Chaudhuri R.R."/>
            <person name="La Ragione R."/>
            <person name="Hildebrand F."/>
            <person name="Pallen M.J."/>
        </authorList>
    </citation>
    <scope>NUCLEOTIDE SEQUENCE</scope>
    <source>
        <strain evidence="9">CHK199-13235</strain>
    </source>
</reference>
<keyword evidence="6" id="KW-0597">Phosphoprotein</keyword>
<comment type="caution">
    <text evidence="9">The sequence shown here is derived from an EMBL/GenBank/DDBJ whole genome shotgun (WGS) entry which is preliminary data.</text>
</comment>
<dbReference type="AlphaFoldDB" id="A0A9D1K0V3"/>
<evidence type="ECO:0000256" key="2">
    <source>
        <dbReference type="ARBA" id="ARBA00023015"/>
    </source>
</evidence>
<dbReference type="GO" id="GO:0003700">
    <property type="term" value="F:DNA-binding transcription factor activity"/>
    <property type="evidence" value="ECO:0007669"/>
    <property type="project" value="InterPro"/>
</dbReference>
<dbReference type="PROSITE" id="PS01124">
    <property type="entry name" value="HTH_ARAC_FAMILY_2"/>
    <property type="match status" value="1"/>
</dbReference>
<sequence>MYSLLIVDDEPFVFQGLEKLIAWDEYGITLCPPCYNAPDAIEYLENHPVDILLTDIQMPELSGIGLLRYIKKQGYATRCLVLSGYDDFEYVKAAAILGIENYFLKPVNAEELSSTLVSIVKSIQKEKQEQQLHHHFLQENFLHAWLNNSIDPFQIEEKAEIAELNIHALSFCAVIFDFRHQNSPDINRRISALISRRLEEHRLGFCIAQNDACLTLILLGYGHVVDEAETARIAERLNYDAMTECGAGALVCIGSVETSQALLYRSFWHAQKLHRCAMLLSARPLLFSYDEIFTNSRHYFSTGLLQELRLNIILQKQEQIVNLVKAAFPPNGTYITSLLQNSFLFFLSALFSELDPFQPPSAMFEELQENGQFFEINTVQDMVGAIGRAVSMLRQKPESTVQDSNDYVSYLIDYVRQHFAEPISLKLIGNAISVSPSYLGQLFLNAIGMPFSVYLNEFRIQYAQNLLRNTNMKIVDIGVAVGFNTTNYFTTIFRKFTDLTPTEYKLKYQSDVNVKS</sequence>
<dbReference type="InterPro" id="IPR009057">
    <property type="entry name" value="Homeodomain-like_sf"/>
</dbReference>